<keyword evidence="5" id="KW-1185">Reference proteome</keyword>
<organism evidence="4 5">
    <name type="scientific">Buddleja alternifolia</name>
    <dbReference type="NCBI Taxonomy" id="168488"/>
    <lineage>
        <taxon>Eukaryota</taxon>
        <taxon>Viridiplantae</taxon>
        <taxon>Streptophyta</taxon>
        <taxon>Embryophyta</taxon>
        <taxon>Tracheophyta</taxon>
        <taxon>Spermatophyta</taxon>
        <taxon>Magnoliopsida</taxon>
        <taxon>eudicotyledons</taxon>
        <taxon>Gunneridae</taxon>
        <taxon>Pentapetalae</taxon>
        <taxon>asterids</taxon>
        <taxon>lamiids</taxon>
        <taxon>Lamiales</taxon>
        <taxon>Scrophulariaceae</taxon>
        <taxon>Buddlejeae</taxon>
        <taxon>Buddleja</taxon>
    </lineage>
</organism>
<dbReference type="EMBL" id="WHWC01000010">
    <property type="protein sequence ID" value="KAG8374902.1"/>
    <property type="molecule type" value="Genomic_DNA"/>
</dbReference>
<dbReference type="SUPFAM" id="SSF49562">
    <property type="entry name" value="C2 domain (Calcium/lipid-binding domain, CaLB)"/>
    <property type="match status" value="1"/>
</dbReference>
<evidence type="ECO:0000256" key="1">
    <source>
        <dbReference type="ARBA" id="ARBA00022723"/>
    </source>
</evidence>
<dbReference type="GO" id="GO:0046872">
    <property type="term" value="F:metal ion binding"/>
    <property type="evidence" value="ECO:0007669"/>
    <property type="project" value="UniProtKB-KW"/>
</dbReference>
<dbReference type="Proteomes" id="UP000826271">
    <property type="component" value="Unassembled WGS sequence"/>
</dbReference>
<keyword evidence="2" id="KW-0106">Calcium</keyword>
<sequence length="83" mass="9087">MNHRSCSIFVMMINVPGKGSDPEWNDTFVFGVSDDVPELLIKIMDSDGPSGDDFVGEAKAAMKKRDLLHKKNKAVVAGKSLSY</sequence>
<gene>
    <name evidence="4" type="ORF">BUALT_Bualt10G0043900</name>
</gene>
<dbReference type="PANTHER" id="PTHR46502:SF2">
    <property type="entry name" value="16 KDA PHLOEM PROTEIN 2"/>
    <property type="match status" value="1"/>
</dbReference>
<evidence type="ECO:0000259" key="3">
    <source>
        <dbReference type="Pfam" id="PF00168"/>
    </source>
</evidence>
<dbReference type="InterPro" id="IPR000008">
    <property type="entry name" value="C2_dom"/>
</dbReference>
<evidence type="ECO:0000256" key="2">
    <source>
        <dbReference type="ARBA" id="ARBA00022837"/>
    </source>
</evidence>
<evidence type="ECO:0000313" key="5">
    <source>
        <dbReference type="Proteomes" id="UP000826271"/>
    </source>
</evidence>
<dbReference type="Gene3D" id="2.60.40.150">
    <property type="entry name" value="C2 domain"/>
    <property type="match status" value="1"/>
</dbReference>
<keyword evidence="1" id="KW-0479">Metal-binding</keyword>
<dbReference type="InterPro" id="IPR035892">
    <property type="entry name" value="C2_domain_sf"/>
</dbReference>
<protein>
    <recommendedName>
        <fullName evidence="3">C2 domain-containing protein</fullName>
    </recommendedName>
</protein>
<comment type="caution">
    <text evidence="4">The sequence shown here is derived from an EMBL/GenBank/DDBJ whole genome shotgun (WGS) entry which is preliminary data.</text>
</comment>
<proteinExistence type="predicted"/>
<accession>A0AAV6X388</accession>
<feature type="domain" description="C2" evidence="3">
    <location>
        <begin position="18"/>
        <end position="68"/>
    </location>
</feature>
<dbReference type="Pfam" id="PF00168">
    <property type="entry name" value="C2"/>
    <property type="match status" value="1"/>
</dbReference>
<name>A0AAV6X388_9LAMI</name>
<evidence type="ECO:0000313" key="4">
    <source>
        <dbReference type="EMBL" id="KAG8374902.1"/>
    </source>
</evidence>
<reference evidence="4" key="1">
    <citation type="submission" date="2019-10" db="EMBL/GenBank/DDBJ databases">
        <authorList>
            <person name="Zhang R."/>
            <person name="Pan Y."/>
            <person name="Wang J."/>
            <person name="Ma R."/>
            <person name="Yu S."/>
        </authorList>
    </citation>
    <scope>NUCLEOTIDE SEQUENCE</scope>
    <source>
        <strain evidence="4">LA-IB0</strain>
        <tissue evidence="4">Leaf</tissue>
    </source>
</reference>
<dbReference type="AlphaFoldDB" id="A0AAV6X388"/>
<dbReference type="PANTHER" id="PTHR46502">
    <property type="entry name" value="C2 DOMAIN-CONTAINING"/>
    <property type="match status" value="1"/>
</dbReference>